<feature type="chain" id="PRO_5038430364" evidence="2">
    <location>
        <begin position="25"/>
        <end position="360"/>
    </location>
</feature>
<evidence type="ECO:0000313" key="3">
    <source>
        <dbReference type="EMBL" id="NYD53612.1"/>
    </source>
</evidence>
<dbReference type="NCBIfam" id="NF037995">
    <property type="entry name" value="TRAP_S1"/>
    <property type="match status" value="1"/>
</dbReference>
<reference evidence="3 4" key="1">
    <citation type="submission" date="2020-07" db="EMBL/GenBank/DDBJ databases">
        <title>Sequencing the genomes of 1000 actinobacteria strains.</title>
        <authorList>
            <person name="Klenk H.-P."/>
        </authorList>
    </citation>
    <scope>NUCLEOTIDE SEQUENCE [LARGE SCALE GENOMIC DNA]</scope>
    <source>
        <strain evidence="3 4">DSM 22185</strain>
    </source>
</reference>
<dbReference type="PROSITE" id="PS51257">
    <property type="entry name" value="PROKAR_LIPOPROTEIN"/>
    <property type="match status" value="1"/>
</dbReference>
<dbReference type="EMBL" id="JACCBH010000001">
    <property type="protein sequence ID" value="NYD53612.1"/>
    <property type="molecule type" value="Genomic_DNA"/>
</dbReference>
<evidence type="ECO:0000256" key="1">
    <source>
        <dbReference type="ARBA" id="ARBA00022729"/>
    </source>
</evidence>
<accession>A0A7Y9ETD4</accession>
<name>A0A7Y9ETD4_9MICO</name>
<dbReference type="GO" id="GO:0055085">
    <property type="term" value="P:transmembrane transport"/>
    <property type="evidence" value="ECO:0007669"/>
    <property type="project" value="InterPro"/>
</dbReference>
<keyword evidence="4" id="KW-1185">Reference proteome</keyword>
<keyword evidence="1 2" id="KW-0732">Signal</keyword>
<organism evidence="3 4">
    <name type="scientific">Microbacterium pseudoresistens</name>
    <dbReference type="NCBI Taxonomy" id="640634"/>
    <lineage>
        <taxon>Bacteria</taxon>
        <taxon>Bacillati</taxon>
        <taxon>Actinomycetota</taxon>
        <taxon>Actinomycetes</taxon>
        <taxon>Micrococcales</taxon>
        <taxon>Microbacteriaceae</taxon>
        <taxon>Microbacterium</taxon>
    </lineage>
</organism>
<dbReference type="Gene3D" id="3.40.190.170">
    <property type="entry name" value="Bacterial extracellular solute-binding protein, family 7"/>
    <property type="match status" value="1"/>
</dbReference>
<proteinExistence type="predicted"/>
<dbReference type="PANTHER" id="PTHR33376">
    <property type="match status" value="1"/>
</dbReference>
<protein>
    <submittedName>
        <fullName evidence="3">TRAP-type C4-dicarboxylate transport system substrate-binding protein</fullName>
    </submittedName>
</protein>
<dbReference type="InterPro" id="IPR018389">
    <property type="entry name" value="DctP_fam"/>
</dbReference>
<sequence length="360" mass="38309">MNKRRLAPAAGLITLALVSTGCSGGVVSGSADKQTLTVALYTPKSSSLSQTVAWWTDAVTEATDGAVAFNLNYDGSLLAADDTLQGVGEGRADMGLVAGIYYESQLPLTSISGVPYLVEDPRAAMLAFAELSESSDTFAHEYASNNVMPLFFLPARDALLGSSDAMIESVEDLRGRSIRAAGTFSTTLAAVGANPVSIVFNELYEALDRGVVDSYSGILLDSVDTAGLYEVADYVSNPRQGLLTTYPVALNADLWEGLSDEVKTVMTDKAALAVERYFTFEEEAYAVACDSIESSGGEVYMWSDDAVDAWAEKLGDTVLDSWRDRVGDAAEEFEDSYRAALADAEGEAPENGVQLCADRF</sequence>
<dbReference type="InterPro" id="IPR038404">
    <property type="entry name" value="TRAP_DctP_sf"/>
</dbReference>
<dbReference type="Proteomes" id="UP000552045">
    <property type="component" value="Unassembled WGS sequence"/>
</dbReference>
<dbReference type="Pfam" id="PF03480">
    <property type="entry name" value="DctP"/>
    <property type="match status" value="1"/>
</dbReference>
<dbReference type="PANTHER" id="PTHR33376:SF15">
    <property type="entry name" value="BLL6794 PROTEIN"/>
    <property type="match status" value="1"/>
</dbReference>
<feature type="signal peptide" evidence="2">
    <location>
        <begin position="1"/>
        <end position="24"/>
    </location>
</feature>
<comment type="caution">
    <text evidence="3">The sequence shown here is derived from an EMBL/GenBank/DDBJ whole genome shotgun (WGS) entry which is preliminary data.</text>
</comment>
<gene>
    <name evidence="3" type="ORF">BKA02_000667</name>
</gene>
<dbReference type="AlphaFoldDB" id="A0A7Y9ETD4"/>
<evidence type="ECO:0000256" key="2">
    <source>
        <dbReference type="SAM" id="SignalP"/>
    </source>
</evidence>
<dbReference type="RefSeq" id="WP_179431301.1">
    <property type="nucleotide sequence ID" value="NZ_BAABLC010000005.1"/>
</dbReference>
<evidence type="ECO:0000313" key="4">
    <source>
        <dbReference type="Proteomes" id="UP000552045"/>
    </source>
</evidence>